<name>A0A6J4S4W6_9ACTN</name>
<dbReference type="AlphaFoldDB" id="A0A6J4S4W6"/>
<dbReference type="EMBL" id="CADCVI010000220">
    <property type="protein sequence ID" value="CAA9488979.1"/>
    <property type="molecule type" value="Genomic_DNA"/>
</dbReference>
<organism evidence="2">
    <name type="scientific">uncultured Rubrobacteraceae bacterium</name>
    <dbReference type="NCBI Taxonomy" id="349277"/>
    <lineage>
        <taxon>Bacteria</taxon>
        <taxon>Bacillati</taxon>
        <taxon>Actinomycetota</taxon>
        <taxon>Rubrobacteria</taxon>
        <taxon>Rubrobacterales</taxon>
        <taxon>Rubrobacteraceae</taxon>
        <taxon>environmental samples</taxon>
    </lineage>
</organism>
<evidence type="ECO:0000313" key="2">
    <source>
        <dbReference type="EMBL" id="CAA9488979.1"/>
    </source>
</evidence>
<sequence length="95" mass="10350">MQHLFGPFPKSPDTKKAGYPDPLSVPTVAPDASPSPPKRNKSAYISVHYAARNSGSRQTVEPVAMLRRSVPPGGARSTAFCRRARARYETTLELP</sequence>
<protein>
    <submittedName>
        <fullName evidence="2">Uncharacterized protein</fullName>
    </submittedName>
</protein>
<feature type="region of interest" description="Disordered" evidence="1">
    <location>
        <begin position="1"/>
        <end position="41"/>
    </location>
</feature>
<reference evidence="2" key="1">
    <citation type="submission" date="2020-02" db="EMBL/GenBank/DDBJ databases">
        <authorList>
            <person name="Meier V. D."/>
        </authorList>
    </citation>
    <scope>NUCLEOTIDE SEQUENCE</scope>
    <source>
        <strain evidence="2">AVDCRST_MAG25</strain>
    </source>
</reference>
<evidence type="ECO:0000256" key="1">
    <source>
        <dbReference type="SAM" id="MobiDB-lite"/>
    </source>
</evidence>
<gene>
    <name evidence="2" type="ORF">AVDCRST_MAG25-3252</name>
</gene>
<proteinExistence type="predicted"/>
<accession>A0A6J4S4W6</accession>